<dbReference type="InterPro" id="IPR020539">
    <property type="entry name" value="RNase_P_CS"/>
</dbReference>
<evidence type="ECO:0000313" key="8">
    <source>
        <dbReference type="EMBL" id="TKB99014.1"/>
    </source>
</evidence>
<dbReference type="OrthoDB" id="1524972at2"/>
<keyword evidence="5 7" id="KW-0378">Hydrolase</keyword>
<dbReference type="RefSeq" id="WP_136825825.1">
    <property type="nucleotide sequence ID" value="NZ_SWBP01000002.1"/>
</dbReference>
<dbReference type="HAMAP" id="MF_00227">
    <property type="entry name" value="RNase_P"/>
    <property type="match status" value="1"/>
</dbReference>
<gene>
    <name evidence="7" type="primary">rnpA</name>
    <name evidence="8" type="ORF">FA046_07835</name>
</gene>
<accession>A0A4U1C1Y0</accession>
<dbReference type="InterPro" id="IPR000100">
    <property type="entry name" value="RNase_P"/>
</dbReference>
<dbReference type="GO" id="GO:0001682">
    <property type="term" value="P:tRNA 5'-leader removal"/>
    <property type="evidence" value="ECO:0007669"/>
    <property type="project" value="UniProtKB-UniRule"/>
</dbReference>
<keyword evidence="9" id="KW-1185">Reference proteome</keyword>
<protein>
    <recommendedName>
        <fullName evidence="7">Ribonuclease P protein component</fullName>
        <shortName evidence="7">RNase P protein</shortName>
        <shortName evidence="7">RNaseP protein</shortName>
        <ecNumber evidence="7">3.1.26.5</ecNumber>
    </recommendedName>
    <alternativeName>
        <fullName evidence="7">Protein C5</fullName>
    </alternativeName>
</protein>
<dbReference type="InterPro" id="IPR014721">
    <property type="entry name" value="Ribsml_uS5_D2-typ_fold_subgr"/>
</dbReference>
<comment type="caution">
    <text evidence="8">The sequence shown here is derived from an EMBL/GenBank/DDBJ whole genome shotgun (WGS) entry which is preliminary data.</text>
</comment>
<evidence type="ECO:0000256" key="1">
    <source>
        <dbReference type="ARBA" id="ARBA00002663"/>
    </source>
</evidence>
<comment type="subunit">
    <text evidence="7">Consists of a catalytic RNA component (M1 or rnpB) and a protein subunit.</text>
</comment>
<dbReference type="EC" id="3.1.26.5" evidence="7"/>
<dbReference type="Gene3D" id="3.30.230.10">
    <property type="match status" value="1"/>
</dbReference>
<organism evidence="8 9">
    <name type="scientific">Pedobacter cryophilus</name>
    <dbReference type="NCBI Taxonomy" id="2571271"/>
    <lineage>
        <taxon>Bacteria</taxon>
        <taxon>Pseudomonadati</taxon>
        <taxon>Bacteroidota</taxon>
        <taxon>Sphingobacteriia</taxon>
        <taxon>Sphingobacteriales</taxon>
        <taxon>Sphingobacteriaceae</taxon>
        <taxon>Pedobacter</taxon>
    </lineage>
</organism>
<keyword evidence="2 7" id="KW-0819">tRNA processing</keyword>
<reference evidence="8 9" key="1">
    <citation type="submission" date="2019-04" db="EMBL/GenBank/DDBJ databases">
        <title>Pedobacter sp. AR-3-17 sp. nov., isolated from Arctic soil.</title>
        <authorList>
            <person name="Dahal R.H."/>
            <person name="Kim D.-U."/>
        </authorList>
    </citation>
    <scope>NUCLEOTIDE SEQUENCE [LARGE SCALE GENOMIC DNA]</scope>
    <source>
        <strain evidence="8 9">AR-3-17</strain>
    </source>
</reference>
<dbReference type="EMBL" id="SWBP01000002">
    <property type="protein sequence ID" value="TKB99014.1"/>
    <property type="molecule type" value="Genomic_DNA"/>
</dbReference>
<dbReference type="Pfam" id="PF00825">
    <property type="entry name" value="Ribonuclease_P"/>
    <property type="match status" value="1"/>
</dbReference>
<evidence type="ECO:0000313" key="9">
    <source>
        <dbReference type="Proteomes" id="UP000308181"/>
    </source>
</evidence>
<dbReference type="GO" id="GO:0004526">
    <property type="term" value="F:ribonuclease P activity"/>
    <property type="evidence" value="ECO:0007669"/>
    <property type="project" value="UniProtKB-UniRule"/>
</dbReference>
<name>A0A4U1C1Y0_9SPHI</name>
<dbReference type="InterPro" id="IPR020568">
    <property type="entry name" value="Ribosomal_Su5_D2-typ_SF"/>
</dbReference>
<evidence type="ECO:0000256" key="2">
    <source>
        <dbReference type="ARBA" id="ARBA00022694"/>
    </source>
</evidence>
<keyword evidence="6 7" id="KW-0694">RNA-binding</keyword>
<keyword evidence="3 7" id="KW-0540">Nuclease</keyword>
<evidence type="ECO:0000256" key="4">
    <source>
        <dbReference type="ARBA" id="ARBA00022759"/>
    </source>
</evidence>
<proteinExistence type="inferred from homology"/>
<evidence type="ECO:0000256" key="3">
    <source>
        <dbReference type="ARBA" id="ARBA00022722"/>
    </source>
</evidence>
<dbReference type="PROSITE" id="PS00648">
    <property type="entry name" value="RIBONUCLEASE_P"/>
    <property type="match status" value="1"/>
</dbReference>
<dbReference type="AlphaFoldDB" id="A0A4U1C1Y0"/>
<dbReference type="GO" id="GO:0000049">
    <property type="term" value="F:tRNA binding"/>
    <property type="evidence" value="ECO:0007669"/>
    <property type="project" value="UniProtKB-UniRule"/>
</dbReference>
<comment type="function">
    <text evidence="1 7">RNaseP catalyzes the removal of the 5'-leader sequence from pre-tRNA to produce the mature 5'-terminus. It can also cleave other RNA substrates such as 4.5S RNA. The protein component plays an auxiliary but essential role in vivo by binding to the 5'-leader sequence and broadening the substrate specificity of the ribozyme.</text>
</comment>
<dbReference type="SUPFAM" id="SSF54211">
    <property type="entry name" value="Ribosomal protein S5 domain 2-like"/>
    <property type="match status" value="1"/>
</dbReference>
<dbReference type="Proteomes" id="UP000308181">
    <property type="component" value="Unassembled WGS sequence"/>
</dbReference>
<keyword evidence="4 7" id="KW-0255">Endonuclease</keyword>
<evidence type="ECO:0000256" key="6">
    <source>
        <dbReference type="ARBA" id="ARBA00022884"/>
    </source>
</evidence>
<evidence type="ECO:0000256" key="5">
    <source>
        <dbReference type="ARBA" id="ARBA00022801"/>
    </source>
</evidence>
<evidence type="ECO:0000256" key="7">
    <source>
        <dbReference type="HAMAP-Rule" id="MF_00227"/>
    </source>
</evidence>
<comment type="catalytic activity">
    <reaction evidence="7">
        <text>Endonucleolytic cleavage of RNA, removing 5'-extranucleotides from tRNA precursor.</text>
        <dbReference type="EC" id="3.1.26.5"/>
    </reaction>
</comment>
<comment type="similarity">
    <text evidence="7">Belongs to the RnpA family.</text>
</comment>
<sequence>MASKINSFKKEERLCSKKSLTGLFQSGSSFLLYPFRVTWLISPNINQQFPVQVVIAVPKKRFKSAVDRNLIKRRIRESYRLSKELQLYPSLNSQNIKILLALSYVGKEIHEFDFIDQKLLAMVKMLLKNVDK</sequence>